<dbReference type="EMBL" id="CP087164">
    <property type="protein sequence ID" value="UGS37453.1"/>
    <property type="molecule type" value="Genomic_DNA"/>
</dbReference>
<dbReference type="PANTHER" id="PTHR42944:SF1">
    <property type="entry name" value="ADENINE DNA GLYCOSYLASE"/>
    <property type="match status" value="1"/>
</dbReference>
<keyword evidence="4" id="KW-0227">DNA damage</keyword>
<evidence type="ECO:0000256" key="1">
    <source>
        <dbReference type="ARBA" id="ARBA00001966"/>
    </source>
</evidence>
<dbReference type="GO" id="GO:0035485">
    <property type="term" value="F:adenine/guanine mispair binding"/>
    <property type="evidence" value="ECO:0007669"/>
    <property type="project" value="TreeGrafter"/>
</dbReference>
<evidence type="ECO:0000256" key="5">
    <source>
        <dbReference type="ARBA" id="ARBA00022801"/>
    </source>
</evidence>
<dbReference type="GO" id="GO:0006284">
    <property type="term" value="P:base-excision repair"/>
    <property type="evidence" value="ECO:0007669"/>
    <property type="project" value="InterPro"/>
</dbReference>
<evidence type="ECO:0000313" key="12">
    <source>
        <dbReference type="Proteomes" id="UP001162834"/>
    </source>
</evidence>
<dbReference type="Gene3D" id="1.10.1670.10">
    <property type="entry name" value="Helix-hairpin-Helix base-excision DNA repair enzymes (C-terminal)"/>
    <property type="match status" value="1"/>
</dbReference>
<proteinExistence type="inferred from homology"/>
<dbReference type="GO" id="GO:0034039">
    <property type="term" value="F:8-oxo-7,8-dihydroguanine DNA N-glycosylase activity"/>
    <property type="evidence" value="ECO:0007669"/>
    <property type="project" value="TreeGrafter"/>
</dbReference>
<keyword evidence="7" id="KW-0411">Iron-sulfur</keyword>
<dbReference type="GO" id="GO:0006298">
    <property type="term" value="P:mismatch repair"/>
    <property type="evidence" value="ECO:0007669"/>
    <property type="project" value="TreeGrafter"/>
</dbReference>
<comment type="cofactor">
    <cofactor evidence="1">
        <name>[4Fe-4S] cluster</name>
        <dbReference type="ChEBI" id="CHEBI:49883"/>
    </cofactor>
</comment>
<gene>
    <name evidence="11" type="primary">mutY</name>
    <name evidence="11" type="ORF">DSM104329_03869</name>
</gene>
<dbReference type="GO" id="GO:0000701">
    <property type="term" value="F:purine-specific mismatch base pair DNA N-glycosylase activity"/>
    <property type="evidence" value="ECO:0007669"/>
    <property type="project" value="UniProtKB-EC"/>
</dbReference>
<dbReference type="InterPro" id="IPR044298">
    <property type="entry name" value="MIG/MutY"/>
</dbReference>
<name>A0A9E7C2H6_9ACTN</name>
<dbReference type="GO" id="GO:0046872">
    <property type="term" value="F:metal ion binding"/>
    <property type="evidence" value="ECO:0007669"/>
    <property type="project" value="UniProtKB-KW"/>
</dbReference>
<dbReference type="GO" id="GO:0032357">
    <property type="term" value="F:oxidized purine DNA binding"/>
    <property type="evidence" value="ECO:0007669"/>
    <property type="project" value="TreeGrafter"/>
</dbReference>
<comment type="similarity">
    <text evidence="2">Belongs to the Nth/MutY family.</text>
</comment>
<keyword evidence="9 11" id="KW-0326">Glycosidase</keyword>
<dbReference type="InterPro" id="IPR011257">
    <property type="entry name" value="DNA_glycosylase"/>
</dbReference>
<evidence type="ECO:0000256" key="9">
    <source>
        <dbReference type="ARBA" id="ARBA00023295"/>
    </source>
</evidence>
<dbReference type="AlphaFoldDB" id="A0A9E7C2H6"/>
<dbReference type="Proteomes" id="UP001162834">
    <property type="component" value="Chromosome"/>
</dbReference>
<dbReference type="KEGG" id="sbae:DSM104329_03869"/>
<evidence type="ECO:0000256" key="8">
    <source>
        <dbReference type="ARBA" id="ARBA00023204"/>
    </source>
</evidence>
<dbReference type="Gene3D" id="1.10.340.30">
    <property type="entry name" value="Hypothetical protein, domain 2"/>
    <property type="match status" value="1"/>
</dbReference>
<dbReference type="Pfam" id="PF00730">
    <property type="entry name" value="HhH-GPD"/>
    <property type="match status" value="1"/>
</dbReference>
<dbReference type="SMART" id="SM00478">
    <property type="entry name" value="ENDO3c"/>
    <property type="match status" value="1"/>
</dbReference>
<organism evidence="11 12">
    <name type="scientific">Capillimicrobium parvum</name>
    <dbReference type="NCBI Taxonomy" id="2884022"/>
    <lineage>
        <taxon>Bacteria</taxon>
        <taxon>Bacillati</taxon>
        <taxon>Actinomycetota</taxon>
        <taxon>Thermoleophilia</taxon>
        <taxon>Solirubrobacterales</taxon>
        <taxon>Capillimicrobiaceae</taxon>
        <taxon>Capillimicrobium</taxon>
    </lineage>
</organism>
<evidence type="ECO:0000256" key="4">
    <source>
        <dbReference type="ARBA" id="ARBA00022763"/>
    </source>
</evidence>
<protein>
    <submittedName>
        <fullName evidence="11">Adenine DNA glycosylase</fullName>
        <ecNumber evidence="11">3.2.2.31</ecNumber>
    </submittedName>
</protein>
<evidence type="ECO:0000313" key="11">
    <source>
        <dbReference type="EMBL" id="UGS37453.1"/>
    </source>
</evidence>
<keyword evidence="6" id="KW-0408">Iron</keyword>
<keyword evidence="3" id="KW-0479">Metal-binding</keyword>
<keyword evidence="8" id="KW-0234">DNA repair</keyword>
<feature type="domain" description="HhH-GPD" evidence="10">
    <location>
        <begin position="34"/>
        <end position="157"/>
    </location>
</feature>
<keyword evidence="5 11" id="KW-0378">Hydrolase</keyword>
<dbReference type="CDD" id="cd00056">
    <property type="entry name" value="ENDO3c"/>
    <property type="match status" value="1"/>
</dbReference>
<accession>A0A9E7C2H6</accession>
<sequence length="248" mass="27797">MPMDELLEWYDRVRRDLPWRRTTDPYAILVSEVMLQQTQVARVVPRYEAWLERWPTAEALAAAPLGDVLAEWIGLGYNRRAKALWEAAGIVAAGGWPEDLRTLPGVGPYTAAAVGSFAFGHEVLAIDTNARRVYERWGFRPRPSAGVNQAVMELGATLCRAHEARCAECPVSRCAARGRPVVRPARGRRERFEDTDRYARGRVLAAMVGREPWPDALERGRIERALEGLARDGLIRLDETEVSHKGLA</sequence>
<evidence type="ECO:0000256" key="3">
    <source>
        <dbReference type="ARBA" id="ARBA00022723"/>
    </source>
</evidence>
<dbReference type="EC" id="3.2.2.31" evidence="11"/>
<dbReference type="GO" id="GO:0051536">
    <property type="term" value="F:iron-sulfur cluster binding"/>
    <property type="evidence" value="ECO:0007669"/>
    <property type="project" value="UniProtKB-KW"/>
</dbReference>
<evidence type="ECO:0000256" key="2">
    <source>
        <dbReference type="ARBA" id="ARBA00008343"/>
    </source>
</evidence>
<evidence type="ECO:0000256" key="6">
    <source>
        <dbReference type="ARBA" id="ARBA00023004"/>
    </source>
</evidence>
<reference evidence="11" key="1">
    <citation type="journal article" date="2022" name="Int. J. Syst. Evol. Microbiol.">
        <title>Pseudomonas aegrilactucae sp. nov. and Pseudomonas morbosilactucae sp. nov., pathogens causing bacterial rot of lettuce in Japan.</title>
        <authorList>
            <person name="Sawada H."/>
            <person name="Fujikawa T."/>
            <person name="Satou M."/>
        </authorList>
    </citation>
    <scope>NUCLEOTIDE SEQUENCE</scope>
    <source>
        <strain evidence="11">0166_1</strain>
    </source>
</reference>
<dbReference type="PANTHER" id="PTHR42944">
    <property type="entry name" value="ADENINE DNA GLYCOSYLASE"/>
    <property type="match status" value="1"/>
</dbReference>
<evidence type="ECO:0000256" key="7">
    <source>
        <dbReference type="ARBA" id="ARBA00023014"/>
    </source>
</evidence>
<keyword evidence="12" id="KW-1185">Reference proteome</keyword>
<dbReference type="SUPFAM" id="SSF48150">
    <property type="entry name" value="DNA-glycosylase"/>
    <property type="match status" value="1"/>
</dbReference>
<dbReference type="InterPro" id="IPR023170">
    <property type="entry name" value="HhH_base_excis_C"/>
</dbReference>
<evidence type="ECO:0000259" key="10">
    <source>
        <dbReference type="SMART" id="SM00478"/>
    </source>
</evidence>
<dbReference type="InterPro" id="IPR003265">
    <property type="entry name" value="HhH-GPD_domain"/>
</dbReference>